<dbReference type="AlphaFoldDB" id="K0IAG0"/>
<dbReference type="RefSeq" id="WP_015018838.1">
    <property type="nucleotide sequence ID" value="NC_018719.1"/>
</dbReference>
<accession>K0IAG0</accession>
<name>K0IAG0_NITGG</name>
<proteinExistence type="predicted"/>
<dbReference type="InterPro" id="IPR016032">
    <property type="entry name" value="Sig_transdc_resp-reg_C-effctor"/>
</dbReference>
<gene>
    <name evidence="2" type="ordered locus">Ngar_c13630</name>
</gene>
<dbReference type="InParanoid" id="K0IAG0"/>
<dbReference type="Gene3D" id="1.10.10.10">
    <property type="entry name" value="Winged helix-like DNA-binding domain superfamily/Winged helix DNA-binding domain"/>
    <property type="match status" value="1"/>
</dbReference>
<evidence type="ECO:0000313" key="2">
    <source>
        <dbReference type="EMBL" id="AFU58301.1"/>
    </source>
</evidence>
<evidence type="ECO:0000313" key="3">
    <source>
        <dbReference type="Proteomes" id="UP000008037"/>
    </source>
</evidence>
<sequence length="163" mass="18409">MSSKKKKLENDLIEWRRSQVLSMLATGLSQTEIADMLKVAVSTVNKDIKKIRLEAKAKQQDYIDNELPFQHKLAVASLDKVLEEAWQIFRTEKAVKARLAALEIIADSTMKKQAVLGDPAQIEKAIKLVNRLRKQISSTGQAQLEEGSGHQQQLEEEQEEAEL</sequence>
<evidence type="ECO:0000256" key="1">
    <source>
        <dbReference type="SAM" id="MobiDB-lite"/>
    </source>
</evidence>
<dbReference type="GeneID" id="13797622"/>
<keyword evidence="3" id="KW-1185">Reference proteome</keyword>
<dbReference type="KEGG" id="nga:Ngar_c13630"/>
<dbReference type="BioCyc" id="CNIT1237085:G1324-1361-MONOMER"/>
<reference evidence="2 3" key="1">
    <citation type="journal article" date="2012" name="Environ. Microbiol.">
        <title>The genome of the ammonia-oxidizing Candidatus Nitrososphaera gargensis: insights into metabolic versatility and environmental adaptations.</title>
        <authorList>
            <person name="Spang A."/>
            <person name="Poehlein A."/>
            <person name="Offre P."/>
            <person name="Zumbragel S."/>
            <person name="Haider S."/>
            <person name="Rychlik N."/>
            <person name="Nowka B."/>
            <person name="Schmeisser C."/>
            <person name="Lebedeva E.V."/>
            <person name="Rattei T."/>
            <person name="Bohm C."/>
            <person name="Schmid M."/>
            <person name="Galushko A."/>
            <person name="Hatzenpichler R."/>
            <person name="Weinmaier T."/>
            <person name="Daniel R."/>
            <person name="Schleper C."/>
            <person name="Spieck E."/>
            <person name="Streit W."/>
            <person name="Wagner M."/>
        </authorList>
    </citation>
    <scope>NUCLEOTIDE SEQUENCE [LARGE SCALE GENOMIC DNA]</scope>
    <source>
        <strain evidence="3">Ga9.2</strain>
    </source>
</reference>
<dbReference type="InterPro" id="IPR036388">
    <property type="entry name" value="WH-like_DNA-bd_sf"/>
</dbReference>
<feature type="region of interest" description="Disordered" evidence="1">
    <location>
        <begin position="139"/>
        <end position="163"/>
    </location>
</feature>
<organism evidence="2 3">
    <name type="scientific">Nitrososphaera gargensis (strain Ga9.2)</name>
    <dbReference type="NCBI Taxonomy" id="1237085"/>
    <lineage>
        <taxon>Archaea</taxon>
        <taxon>Nitrososphaerota</taxon>
        <taxon>Nitrososphaeria</taxon>
        <taxon>Nitrososphaerales</taxon>
        <taxon>Nitrososphaeraceae</taxon>
        <taxon>Nitrososphaera</taxon>
    </lineage>
</organism>
<dbReference type="GO" id="GO:0006355">
    <property type="term" value="P:regulation of DNA-templated transcription"/>
    <property type="evidence" value="ECO:0007669"/>
    <property type="project" value="InterPro"/>
</dbReference>
<dbReference type="EMBL" id="CP002408">
    <property type="protein sequence ID" value="AFU58301.1"/>
    <property type="molecule type" value="Genomic_DNA"/>
</dbReference>
<dbReference type="Proteomes" id="UP000008037">
    <property type="component" value="Chromosome"/>
</dbReference>
<feature type="compositionally biased region" description="Acidic residues" evidence="1">
    <location>
        <begin position="154"/>
        <end position="163"/>
    </location>
</feature>
<dbReference type="HOGENOM" id="CLU_1623512_0_0_2"/>
<feature type="compositionally biased region" description="Low complexity" evidence="1">
    <location>
        <begin position="143"/>
        <end position="152"/>
    </location>
</feature>
<dbReference type="GO" id="GO:0003677">
    <property type="term" value="F:DNA binding"/>
    <property type="evidence" value="ECO:0007669"/>
    <property type="project" value="InterPro"/>
</dbReference>
<dbReference type="STRING" id="1237085.Ngar_c13630"/>
<dbReference type="SUPFAM" id="SSF46894">
    <property type="entry name" value="C-terminal effector domain of the bipartite response regulators"/>
    <property type="match status" value="1"/>
</dbReference>
<protein>
    <submittedName>
        <fullName evidence="2">Uncharacterized protein</fullName>
    </submittedName>
</protein>